<dbReference type="SUPFAM" id="SSF56801">
    <property type="entry name" value="Acetyl-CoA synthetase-like"/>
    <property type="match status" value="1"/>
</dbReference>
<protein>
    <submittedName>
        <fullName evidence="4">Acyl-CoA synthetase (AMP-forming)/AMP-acid ligase II</fullName>
    </submittedName>
</protein>
<dbReference type="InterPro" id="IPR000873">
    <property type="entry name" value="AMP-dep_synth/lig_dom"/>
</dbReference>
<dbReference type="PANTHER" id="PTHR43201">
    <property type="entry name" value="ACYL-COA SYNTHETASE"/>
    <property type="match status" value="1"/>
</dbReference>
<dbReference type="Pfam" id="PF00501">
    <property type="entry name" value="AMP-binding"/>
    <property type="match status" value="1"/>
</dbReference>
<comment type="similarity">
    <text evidence="1">Belongs to the ATP-dependent AMP-binding enzyme family.</text>
</comment>
<evidence type="ECO:0000256" key="2">
    <source>
        <dbReference type="ARBA" id="ARBA00022598"/>
    </source>
</evidence>
<dbReference type="PANTHER" id="PTHR43201:SF5">
    <property type="entry name" value="MEDIUM-CHAIN ACYL-COA LIGASE ACSF2, MITOCHONDRIAL"/>
    <property type="match status" value="1"/>
</dbReference>
<name>A0ABU1WSU6_9BURK</name>
<sequence>MSTASIAAPLTQSLAVGATDVALIELTIGAHFDSVVAQRPDHEALVSVHQGLRFTYRSLQAQANRLASALLRQGLQPGDRVGIWSHNNAEWVLMQLATAKAGLVLVNINPAYRTSEVEYALNKVGCRLLVTMA</sequence>
<evidence type="ECO:0000256" key="1">
    <source>
        <dbReference type="ARBA" id="ARBA00006432"/>
    </source>
</evidence>
<dbReference type="Gene3D" id="3.40.50.980">
    <property type="match status" value="1"/>
</dbReference>
<dbReference type="EMBL" id="JAVDWU010000011">
    <property type="protein sequence ID" value="MDR7152376.1"/>
    <property type="molecule type" value="Genomic_DNA"/>
</dbReference>
<evidence type="ECO:0000259" key="3">
    <source>
        <dbReference type="Pfam" id="PF00501"/>
    </source>
</evidence>
<keyword evidence="2 4" id="KW-0436">Ligase</keyword>
<evidence type="ECO:0000313" key="5">
    <source>
        <dbReference type="Proteomes" id="UP001265700"/>
    </source>
</evidence>
<accession>A0ABU1WSU6</accession>
<organism evidence="4 5">
    <name type="scientific">Hydrogenophaga palleronii</name>
    <dbReference type="NCBI Taxonomy" id="65655"/>
    <lineage>
        <taxon>Bacteria</taxon>
        <taxon>Pseudomonadati</taxon>
        <taxon>Pseudomonadota</taxon>
        <taxon>Betaproteobacteria</taxon>
        <taxon>Burkholderiales</taxon>
        <taxon>Comamonadaceae</taxon>
        <taxon>Hydrogenophaga</taxon>
    </lineage>
</organism>
<dbReference type="Proteomes" id="UP001265700">
    <property type="component" value="Unassembled WGS sequence"/>
</dbReference>
<feature type="domain" description="AMP-dependent synthetase/ligase" evidence="3">
    <location>
        <begin position="33"/>
        <end position="131"/>
    </location>
</feature>
<proteinExistence type="inferred from homology"/>
<gene>
    <name evidence="4" type="ORF">J2W49_004352</name>
</gene>
<reference evidence="4 5" key="1">
    <citation type="submission" date="2023-07" db="EMBL/GenBank/DDBJ databases">
        <title>Sorghum-associated microbial communities from plants grown in Nebraska, USA.</title>
        <authorList>
            <person name="Schachtman D."/>
        </authorList>
    </citation>
    <scope>NUCLEOTIDE SEQUENCE [LARGE SCALE GENOMIC DNA]</scope>
    <source>
        <strain evidence="4 5">4249</strain>
    </source>
</reference>
<dbReference type="GO" id="GO:0016874">
    <property type="term" value="F:ligase activity"/>
    <property type="evidence" value="ECO:0007669"/>
    <property type="project" value="UniProtKB-KW"/>
</dbReference>
<evidence type="ECO:0000313" key="4">
    <source>
        <dbReference type="EMBL" id="MDR7152376.1"/>
    </source>
</evidence>
<keyword evidence="5" id="KW-1185">Reference proteome</keyword>
<comment type="caution">
    <text evidence="4">The sequence shown here is derived from an EMBL/GenBank/DDBJ whole genome shotgun (WGS) entry which is preliminary data.</text>
</comment>